<dbReference type="EMBL" id="FXUF01000024">
    <property type="protein sequence ID" value="SMP71667.1"/>
    <property type="molecule type" value="Genomic_DNA"/>
</dbReference>
<organism evidence="1 2">
    <name type="scientific">Anoxynatronum buryatiense</name>
    <dbReference type="NCBI Taxonomy" id="489973"/>
    <lineage>
        <taxon>Bacteria</taxon>
        <taxon>Bacillati</taxon>
        <taxon>Bacillota</taxon>
        <taxon>Clostridia</taxon>
        <taxon>Eubacteriales</taxon>
        <taxon>Clostridiaceae</taxon>
        <taxon>Anoxynatronum</taxon>
    </lineage>
</organism>
<dbReference type="RefSeq" id="WP_283410862.1">
    <property type="nucleotide sequence ID" value="NZ_FXUF01000024.1"/>
</dbReference>
<keyword evidence="2" id="KW-1185">Reference proteome</keyword>
<evidence type="ECO:0000313" key="2">
    <source>
        <dbReference type="Proteomes" id="UP001158066"/>
    </source>
</evidence>
<reference evidence="1" key="1">
    <citation type="submission" date="2017-05" db="EMBL/GenBank/DDBJ databases">
        <authorList>
            <person name="Varghese N."/>
            <person name="Submissions S."/>
        </authorList>
    </citation>
    <scope>NUCLEOTIDE SEQUENCE</scope>
    <source>
        <strain evidence="1">Su22</strain>
    </source>
</reference>
<comment type="caution">
    <text evidence="1">The sequence shown here is derived from an EMBL/GenBank/DDBJ whole genome shotgun (WGS) entry which is preliminary data.</text>
</comment>
<sequence>MEPPGRRFPWSWGGIWLGHGTERKTLAGCSSKLADWTAAADGKESNHYVMMTIRDDDDSISVWSMQATVFFIENVGAVSYFISQYGQNVYILTIESCIYKGEPGFIYESVSLQGSTSAFWQVAGAESHSKHINHRNKGGEGS</sequence>
<dbReference type="Proteomes" id="UP001158066">
    <property type="component" value="Unassembled WGS sequence"/>
</dbReference>
<evidence type="ECO:0000313" key="1">
    <source>
        <dbReference type="EMBL" id="SMP71667.1"/>
    </source>
</evidence>
<proteinExistence type="predicted"/>
<name>A0AA46AKK5_9CLOT</name>
<gene>
    <name evidence="1" type="ORF">SAMN06296020_12413</name>
</gene>
<accession>A0AA46AKK5</accession>
<protein>
    <submittedName>
        <fullName evidence="1">Uncharacterized protein</fullName>
    </submittedName>
</protein>
<dbReference type="AlphaFoldDB" id="A0AA46AKK5"/>